<dbReference type="SUPFAM" id="SSF56935">
    <property type="entry name" value="Porins"/>
    <property type="match status" value="1"/>
</dbReference>
<dbReference type="InterPro" id="IPR036942">
    <property type="entry name" value="Beta-barrel_TonB_sf"/>
</dbReference>
<evidence type="ECO:0000256" key="8">
    <source>
        <dbReference type="ARBA" id="ARBA00023170"/>
    </source>
</evidence>
<dbReference type="Gene3D" id="2.40.170.20">
    <property type="entry name" value="TonB-dependent receptor, beta-barrel domain"/>
    <property type="match status" value="1"/>
</dbReference>
<accession>A0ABT0E445</accession>
<evidence type="ECO:0000256" key="3">
    <source>
        <dbReference type="ARBA" id="ARBA00022448"/>
    </source>
</evidence>
<dbReference type="Pfam" id="PF00593">
    <property type="entry name" value="TonB_dep_Rec_b-barrel"/>
    <property type="match status" value="1"/>
</dbReference>
<evidence type="ECO:0000259" key="13">
    <source>
        <dbReference type="Pfam" id="PF00593"/>
    </source>
</evidence>
<evidence type="ECO:0000256" key="10">
    <source>
        <dbReference type="PROSITE-ProRule" id="PRU01360"/>
    </source>
</evidence>
<dbReference type="InterPro" id="IPR000531">
    <property type="entry name" value="Beta-barrel_TonB"/>
</dbReference>
<keyword evidence="3 10" id="KW-0813">Transport</keyword>
<gene>
    <name evidence="15" type="ORF">MU846_02565</name>
</gene>
<feature type="domain" description="TonB-dependent receptor-like beta-barrel" evidence="13">
    <location>
        <begin position="284"/>
        <end position="696"/>
    </location>
</feature>
<keyword evidence="6 11" id="KW-0798">TonB box</keyword>
<comment type="caution">
    <text evidence="15">The sequence shown here is derived from an EMBL/GenBank/DDBJ whole genome shotgun (WGS) entry which is preliminary data.</text>
</comment>
<dbReference type="InterPro" id="IPR039426">
    <property type="entry name" value="TonB-dep_rcpt-like"/>
</dbReference>
<evidence type="ECO:0000256" key="4">
    <source>
        <dbReference type="ARBA" id="ARBA00022452"/>
    </source>
</evidence>
<dbReference type="NCBIfam" id="TIGR01783">
    <property type="entry name" value="TonB-siderophor"/>
    <property type="match status" value="1"/>
</dbReference>
<dbReference type="PANTHER" id="PTHR32552">
    <property type="entry name" value="FERRICHROME IRON RECEPTOR-RELATED"/>
    <property type="match status" value="1"/>
</dbReference>
<evidence type="ECO:0000259" key="14">
    <source>
        <dbReference type="Pfam" id="PF07715"/>
    </source>
</evidence>
<keyword evidence="5 10" id="KW-0812">Transmembrane</keyword>
<keyword evidence="8 15" id="KW-0675">Receptor</keyword>
<evidence type="ECO:0000256" key="6">
    <source>
        <dbReference type="ARBA" id="ARBA00023077"/>
    </source>
</evidence>
<organism evidence="15 16">
    <name type="scientific">Alcanivorax quisquiliarum</name>
    <dbReference type="NCBI Taxonomy" id="2933565"/>
    <lineage>
        <taxon>Bacteria</taxon>
        <taxon>Pseudomonadati</taxon>
        <taxon>Pseudomonadota</taxon>
        <taxon>Gammaproteobacteria</taxon>
        <taxon>Oceanospirillales</taxon>
        <taxon>Alcanivoracaceae</taxon>
        <taxon>Alcanivorax</taxon>
    </lineage>
</organism>
<evidence type="ECO:0000313" key="15">
    <source>
        <dbReference type="EMBL" id="MCK0536581.1"/>
    </source>
</evidence>
<dbReference type="InterPro" id="IPR012910">
    <property type="entry name" value="Plug_dom"/>
</dbReference>
<name>A0ABT0E445_9GAMM</name>
<dbReference type="Gene3D" id="2.170.130.10">
    <property type="entry name" value="TonB-dependent receptor, plug domain"/>
    <property type="match status" value="1"/>
</dbReference>
<dbReference type="EMBL" id="JALKII010000001">
    <property type="protein sequence ID" value="MCK0536581.1"/>
    <property type="molecule type" value="Genomic_DNA"/>
</dbReference>
<dbReference type="InterPro" id="IPR010105">
    <property type="entry name" value="TonB_sidphr_rcpt"/>
</dbReference>
<evidence type="ECO:0000256" key="12">
    <source>
        <dbReference type="SAM" id="SignalP"/>
    </source>
</evidence>
<evidence type="ECO:0000256" key="11">
    <source>
        <dbReference type="RuleBase" id="RU003357"/>
    </source>
</evidence>
<dbReference type="InterPro" id="IPR037066">
    <property type="entry name" value="Plug_dom_sf"/>
</dbReference>
<evidence type="ECO:0000256" key="9">
    <source>
        <dbReference type="ARBA" id="ARBA00023237"/>
    </source>
</evidence>
<evidence type="ECO:0000256" key="7">
    <source>
        <dbReference type="ARBA" id="ARBA00023136"/>
    </source>
</evidence>
<keyword evidence="7 10" id="KW-0472">Membrane</keyword>
<dbReference type="PROSITE" id="PS52016">
    <property type="entry name" value="TONB_DEPENDENT_REC_3"/>
    <property type="match status" value="1"/>
</dbReference>
<comment type="subcellular location">
    <subcellularLocation>
        <location evidence="1 10">Cell outer membrane</location>
        <topology evidence="1 10">Multi-pass membrane protein</topology>
    </subcellularLocation>
</comment>
<reference evidence="15" key="1">
    <citation type="submission" date="2022-04" db="EMBL/GenBank/DDBJ databases">
        <title>Alcanivorax sp. CY1518 draft genome sequence.</title>
        <authorList>
            <person name="Zhao G."/>
            <person name="An M."/>
        </authorList>
    </citation>
    <scope>NUCLEOTIDE SEQUENCE</scope>
    <source>
        <strain evidence="15">CY1518</strain>
    </source>
</reference>
<evidence type="ECO:0000256" key="2">
    <source>
        <dbReference type="ARBA" id="ARBA00009810"/>
    </source>
</evidence>
<evidence type="ECO:0000256" key="5">
    <source>
        <dbReference type="ARBA" id="ARBA00022692"/>
    </source>
</evidence>
<dbReference type="PANTHER" id="PTHR32552:SF84">
    <property type="entry name" value="TONB-DEPENDENT RECEPTOR-RELATED"/>
    <property type="match status" value="1"/>
</dbReference>
<sequence>MSFAVPALRPTSRLLLLALVVPGLATPALAESALPGTGATSLPAISVSAPSTDATERATIADRTGLAPEERPATLDIVDRHDIDQRGLRNLIEVYRAAPGVTAGNIPGSPASVAIRGFTDVGYLFDGVRAADPSLMSRNLNSWHFQQVEVLKGPASVLHGTGGLGGTVNLVPRQASLHDDVTEAQISYGSHDTVDIGLGGNRRLGKHSALRVDLSHRRSDGYIDDSDSQASGFTSSLLWRASDRLSMTTSLDVHTDRYTSAYHGTPLLPRNVARRPSSALHSRDGLVLDKSIRNRNYNVDNGIMKADSQWLRNRVTYQLHPQWELINELGLYNADRDWLNAEDYTFNNATQLLDRTTSIITHEHRFISERAYARHDGELAGMRHRFSAGVEYQHSRLDSKRRFGTTTAIDPFNPVYGRLPVENAANYPSRDDFDSRVQSRAVFAEDALNITSRLILVAGLRYDYIDLERGIDHLASNTRSRFGRRFEDVSWRAGAVFDLDERTQLFAQYNRASAPITSMLLSNMARAGFDLSRGSSAEAGVRTALWDDRISLTGSVFRIRQSDILTRNVNDPTLTVQGGTRDAKGVDISLHWQATSQWQLAANGMIARAEYRRLRDGSGTDRSGNRPPNVAEVAWQVSSDYRLTSVPLTIGAAVQHTGDFYTSDANQYRVASRTLLDAWLGYPLAGGTLTLRGRNLTDEFYADWSGYSPTQVFVGAPRTVELGWSGSF</sequence>
<keyword evidence="9 10" id="KW-0998">Cell outer membrane</keyword>
<dbReference type="RefSeq" id="WP_246947986.1">
    <property type="nucleotide sequence ID" value="NZ_JALKII010000001.1"/>
</dbReference>
<evidence type="ECO:0000313" key="16">
    <source>
        <dbReference type="Proteomes" id="UP001165524"/>
    </source>
</evidence>
<proteinExistence type="inferred from homology"/>
<protein>
    <submittedName>
        <fullName evidence="15">TonB-dependent siderophore receptor</fullName>
    </submittedName>
</protein>
<feature type="chain" id="PRO_5046820086" evidence="12">
    <location>
        <begin position="31"/>
        <end position="728"/>
    </location>
</feature>
<feature type="domain" description="TonB-dependent receptor plug" evidence="14">
    <location>
        <begin position="70"/>
        <end position="167"/>
    </location>
</feature>
<keyword evidence="12" id="KW-0732">Signal</keyword>
<evidence type="ECO:0000256" key="1">
    <source>
        <dbReference type="ARBA" id="ARBA00004571"/>
    </source>
</evidence>
<comment type="similarity">
    <text evidence="2 10 11">Belongs to the TonB-dependent receptor family.</text>
</comment>
<keyword evidence="16" id="KW-1185">Reference proteome</keyword>
<keyword evidence="4 10" id="KW-1134">Transmembrane beta strand</keyword>
<dbReference type="Proteomes" id="UP001165524">
    <property type="component" value="Unassembled WGS sequence"/>
</dbReference>
<dbReference type="Pfam" id="PF07715">
    <property type="entry name" value="Plug"/>
    <property type="match status" value="1"/>
</dbReference>
<feature type="signal peptide" evidence="12">
    <location>
        <begin position="1"/>
        <end position="30"/>
    </location>
</feature>